<dbReference type="EMBL" id="JAIWYP010000006">
    <property type="protein sequence ID" value="KAH3812322.1"/>
    <property type="molecule type" value="Genomic_DNA"/>
</dbReference>
<proteinExistence type="predicted"/>
<name>A0A9D4G8P9_DREPO</name>
<dbReference type="Proteomes" id="UP000828390">
    <property type="component" value="Unassembled WGS sequence"/>
</dbReference>
<evidence type="ECO:0000313" key="1">
    <source>
        <dbReference type="EMBL" id="KAH3812322.1"/>
    </source>
</evidence>
<evidence type="ECO:0000313" key="2">
    <source>
        <dbReference type="Proteomes" id="UP000828390"/>
    </source>
</evidence>
<sequence length="50" mass="5270">MCGFNPPLELRIFHLNDNKANDSESGCGLFGGFWVGHADARHAVAGVSGP</sequence>
<accession>A0A9D4G8P9</accession>
<comment type="caution">
    <text evidence="1">The sequence shown here is derived from an EMBL/GenBank/DDBJ whole genome shotgun (WGS) entry which is preliminary data.</text>
</comment>
<protein>
    <submittedName>
        <fullName evidence="1">Uncharacterized protein</fullName>
    </submittedName>
</protein>
<gene>
    <name evidence="1" type="ORF">DPMN_140751</name>
</gene>
<dbReference type="AlphaFoldDB" id="A0A9D4G8P9"/>
<organism evidence="1 2">
    <name type="scientific">Dreissena polymorpha</name>
    <name type="common">Zebra mussel</name>
    <name type="synonym">Mytilus polymorpha</name>
    <dbReference type="NCBI Taxonomy" id="45954"/>
    <lineage>
        <taxon>Eukaryota</taxon>
        <taxon>Metazoa</taxon>
        <taxon>Spiralia</taxon>
        <taxon>Lophotrochozoa</taxon>
        <taxon>Mollusca</taxon>
        <taxon>Bivalvia</taxon>
        <taxon>Autobranchia</taxon>
        <taxon>Heteroconchia</taxon>
        <taxon>Euheterodonta</taxon>
        <taxon>Imparidentia</taxon>
        <taxon>Neoheterodontei</taxon>
        <taxon>Myida</taxon>
        <taxon>Dreissenoidea</taxon>
        <taxon>Dreissenidae</taxon>
        <taxon>Dreissena</taxon>
    </lineage>
</organism>
<reference evidence="1" key="2">
    <citation type="submission" date="2020-11" db="EMBL/GenBank/DDBJ databases">
        <authorList>
            <person name="McCartney M.A."/>
            <person name="Auch B."/>
            <person name="Kono T."/>
            <person name="Mallez S."/>
            <person name="Becker A."/>
            <person name="Gohl D.M."/>
            <person name="Silverstein K.A.T."/>
            <person name="Koren S."/>
            <person name="Bechman K.B."/>
            <person name="Herman A."/>
            <person name="Abrahante J.E."/>
            <person name="Garbe J."/>
        </authorList>
    </citation>
    <scope>NUCLEOTIDE SEQUENCE</scope>
    <source>
        <strain evidence="1">Duluth1</strain>
        <tissue evidence="1">Whole animal</tissue>
    </source>
</reference>
<keyword evidence="2" id="KW-1185">Reference proteome</keyword>
<reference evidence="1" key="1">
    <citation type="journal article" date="2019" name="bioRxiv">
        <title>The Genome of the Zebra Mussel, Dreissena polymorpha: A Resource for Invasive Species Research.</title>
        <authorList>
            <person name="McCartney M.A."/>
            <person name="Auch B."/>
            <person name="Kono T."/>
            <person name="Mallez S."/>
            <person name="Zhang Y."/>
            <person name="Obille A."/>
            <person name="Becker A."/>
            <person name="Abrahante J.E."/>
            <person name="Garbe J."/>
            <person name="Badalamenti J.P."/>
            <person name="Herman A."/>
            <person name="Mangelson H."/>
            <person name="Liachko I."/>
            <person name="Sullivan S."/>
            <person name="Sone E.D."/>
            <person name="Koren S."/>
            <person name="Silverstein K.A.T."/>
            <person name="Beckman K.B."/>
            <person name="Gohl D.M."/>
        </authorList>
    </citation>
    <scope>NUCLEOTIDE SEQUENCE</scope>
    <source>
        <strain evidence="1">Duluth1</strain>
        <tissue evidence="1">Whole animal</tissue>
    </source>
</reference>